<comment type="caution">
    <text evidence="1">The sequence shown here is derived from an EMBL/GenBank/DDBJ whole genome shotgun (WGS) entry which is preliminary data.</text>
</comment>
<dbReference type="AlphaFoldDB" id="A0AAQ4EA32"/>
<dbReference type="Proteomes" id="UP001321473">
    <property type="component" value="Unassembled WGS sequence"/>
</dbReference>
<evidence type="ECO:0000313" key="2">
    <source>
        <dbReference type="Proteomes" id="UP001321473"/>
    </source>
</evidence>
<gene>
    <name evidence="1" type="ORF">V5799_025132</name>
</gene>
<keyword evidence="2" id="KW-1185">Reference proteome</keyword>
<evidence type="ECO:0000313" key="1">
    <source>
        <dbReference type="EMBL" id="KAK8771627.1"/>
    </source>
</evidence>
<dbReference type="EMBL" id="JARKHS020019534">
    <property type="protein sequence ID" value="KAK8771627.1"/>
    <property type="molecule type" value="Genomic_DNA"/>
</dbReference>
<name>A0AAQ4EA32_AMBAM</name>
<reference evidence="1 2" key="1">
    <citation type="journal article" date="2023" name="Arcadia Sci">
        <title>De novo assembly of a long-read Amblyomma americanum tick genome.</title>
        <authorList>
            <person name="Chou S."/>
            <person name="Poskanzer K.E."/>
            <person name="Rollins M."/>
            <person name="Thuy-Boun P.S."/>
        </authorList>
    </citation>
    <scope>NUCLEOTIDE SEQUENCE [LARGE SCALE GENOMIC DNA]</scope>
    <source>
        <strain evidence="1">F_SG_1</strain>
        <tissue evidence="1">Salivary glands</tissue>
    </source>
</reference>
<accession>A0AAQ4EA32</accession>
<sequence>MSLDIALEAVGVLPSLSSTDPAAADWYEQKTAWSLHLMSKAEFFYLRYDYFMWNVQERVGNMMNSALKLCPGHAAAFGCSAHPGYTSSLDCVNVTELSTVA</sequence>
<organism evidence="1 2">
    <name type="scientific">Amblyomma americanum</name>
    <name type="common">Lone star tick</name>
    <dbReference type="NCBI Taxonomy" id="6943"/>
    <lineage>
        <taxon>Eukaryota</taxon>
        <taxon>Metazoa</taxon>
        <taxon>Ecdysozoa</taxon>
        <taxon>Arthropoda</taxon>
        <taxon>Chelicerata</taxon>
        <taxon>Arachnida</taxon>
        <taxon>Acari</taxon>
        <taxon>Parasitiformes</taxon>
        <taxon>Ixodida</taxon>
        <taxon>Ixodoidea</taxon>
        <taxon>Ixodidae</taxon>
        <taxon>Amblyomminae</taxon>
        <taxon>Amblyomma</taxon>
    </lineage>
</organism>
<protein>
    <submittedName>
        <fullName evidence="1">Uncharacterized protein</fullName>
    </submittedName>
</protein>
<proteinExistence type="predicted"/>